<dbReference type="PANTHER" id="PTHR42663:SF12">
    <property type="entry name" value="ATP-BINDING PROTEIN PHNP"/>
    <property type="match status" value="1"/>
</dbReference>
<sequence length="270" mass="29848">MSNAAFILLGSGAGPGAPSFFCDCVGCREAREHPAAIRTRSGALLTTAGQQVLIDTPPDLRQQLLRERVSDVDTLFITHWHYDHFGGIGELEYYVKLKRMQPITLYLPPSARELFHNAFPALEEIFTVQTWEFFRSYPLGELLITPLPARHSIETAGFMVSSPTVRLAYFPDTAGLPPETLPLVQGSDYLICDATFSGENWFPNSHMSIAEAIELGQQAEAKTVILTHISVHYSRPLTSVELQQQLAAHPHVRAAHDGMVIPLSGEGVKR</sequence>
<dbReference type="InterPro" id="IPR036866">
    <property type="entry name" value="RibonucZ/Hydroxyglut_hydro"/>
</dbReference>
<keyword evidence="3" id="KW-1185">Reference proteome</keyword>
<name>B3E5H3_TRIL1</name>
<dbReference type="STRING" id="398767.Glov_0921"/>
<dbReference type="RefSeq" id="WP_012468994.1">
    <property type="nucleotide sequence ID" value="NC_010814.1"/>
</dbReference>
<reference evidence="2 3" key="1">
    <citation type="submission" date="2008-05" db="EMBL/GenBank/DDBJ databases">
        <title>Complete sequence of chromosome of Geobacter lovleyi SZ.</title>
        <authorList>
            <consortium name="US DOE Joint Genome Institute"/>
            <person name="Lucas S."/>
            <person name="Copeland A."/>
            <person name="Lapidus A."/>
            <person name="Glavina del Rio T."/>
            <person name="Dalin E."/>
            <person name="Tice H."/>
            <person name="Bruce D."/>
            <person name="Goodwin L."/>
            <person name="Pitluck S."/>
            <person name="Chertkov O."/>
            <person name="Meincke L."/>
            <person name="Brettin T."/>
            <person name="Detter J.C."/>
            <person name="Han C."/>
            <person name="Tapia R."/>
            <person name="Kuske C.R."/>
            <person name="Schmutz J."/>
            <person name="Larimer F."/>
            <person name="Land M."/>
            <person name="Hauser L."/>
            <person name="Kyrpides N."/>
            <person name="Mikhailova N."/>
            <person name="Sung Y."/>
            <person name="Fletcher K.E."/>
            <person name="Ritalahti K.M."/>
            <person name="Loeffler F.E."/>
            <person name="Richardson P."/>
        </authorList>
    </citation>
    <scope>NUCLEOTIDE SEQUENCE [LARGE SCALE GENOMIC DNA]</scope>
    <source>
        <strain evidence="3">ATCC BAA-1151 / DSM 17278 / SZ</strain>
    </source>
</reference>
<feature type="domain" description="Metallo-beta-lactamase" evidence="1">
    <location>
        <begin position="39"/>
        <end position="228"/>
    </location>
</feature>
<evidence type="ECO:0000313" key="2">
    <source>
        <dbReference type="EMBL" id="ACD94644.1"/>
    </source>
</evidence>
<gene>
    <name evidence="2" type="ordered locus">Glov_0921</name>
</gene>
<dbReference type="InterPro" id="IPR001279">
    <property type="entry name" value="Metallo-B-lactamas"/>
</dbReference>
<dbReference type="SUPFAM" id="SSF56281">
    <property type="entry name" value="Metallo-hydrolase/oxidoreductase"/>
    <property type="match status" value="1"/>
</dbReference>
<dbReference type="Gene3D" id="3.60.15.10">
    <property type="entry name" value="Ribonuclease Z/Hydroxyacylglutathione hydrolase-like"/>
    <property type="match status" value="1"/>
</dbReference>
<evidence type="ECO:0000259" key="1">
    <source>
        <dbReference type="SMART" id="SM00849"/>
    </source>
</evidence>
<dbReference type="Proteomes" id="UP000002420">
    <property type="component" value="Chromosome"/>
</dbReference>
<dbReference type="PANTHER" id="PTHR42663">
    <property type="entry name" value="HYDROLASE C777.06C-RELATED-RELATED"/>
    <property type="match status" value="1"/>
</dbReference>
<proteinExistence type="predicted"/>
<dbReference type="CDD" id="cd16279">
    <property type="entry name" value="metallo-hydrolase-like_MBL-fold"/>
    <property type="match status" value="1"/>
</dbReference>
<dbReference type="SMART" id="SM00849">
    <property type="entry name" value="Lactamase_B"/>
    <property type="match status" value="1"/>
</dbReference>
<dbReference type="KEGG" id="glo:Glov_0921"/>
<dbReference type="eggNOG" id="COG1235">
    <property type="taxonomic scope" value="Bacteria"/>
</dbReference>
<protein>
    <submittedName>
        <fullName evidence="2">Beta-lactamase domain protein</fullName>
    </submittedName>
</protein>
<accession>B3E5H3</accession>
<dbReference type="AlphaFoldDB" id="B3E5H3"/>
<evidence type="ECO:0000313" key="3">
    <source>
        <dbReference type="Proteomes" id="UP000002420"/>
    </source>
</evidence>
<dbReference type="HOGENOM" id="CLU_044538_2_1_7"/>
<dbReference type="EMBL" id="CP001089">
    <property type="protein sequence ID" value="ACD94644.1"/>
    <property type="molecule type" value="Genomic_DNA"/>
</dbReference>
<dbReference type="Pfam" id="PF12706">
    <property type="entry name" value="Lactamase_B_2"/>
    <property type="match status" value="1"/>
</dbReference>
<dbReference type="OrthoDB" id="5443440at2"/>
<organism evidence="2 3">
    <name type="scientific">Trichlorobacter lovleyi (strain ATCC BAA-1151 / DSM 17278 / SZ)</name>
    <name type="common">Geobacter lovleyi</name>
    <dbReference type="NCBI Taxonomy" id="398767"/>
    <lineage>
        <taxon>Bacteria</taxon>
        <taxon>Pseudomonadati</taxon>
        <taxon>Thermodesulfobacteriota</taxon>
        <taxon>Desulfuromonadia</taxon>
        <taxon>Geobacterales</taxon>
        <taxon>Geobacteraceae</taxon>
        <taxon>Trichlorobacter</taxon>
    </lineage>
</organism>